<feature type="binding site" evidence="6">
    <location>
        <position position="127"/>
    </location>
    <ligand>
        <name>Ca(2+)</name>
        <dbReference type="ChEBI" id="CHEBI:29108"/>
    </ligand>
</feature>
<organism evidence="8 9">
    <name type="scientific">Hondaea fermentalgiana</name>
    <dbReference type="NCBI Taxonomy" id="2315210"/>
    <lineage>
        <taxon>Eukaryota</taxon>
        <taxon>Sar</taxon>
        <taxon>Stramenopiles</taxon>
        <taxon>Bigyra</taxon>
        <taxon>Labyrinthulomycetes</taxon>
        <taxon>Thraustochytrida</taxon>
        <taxon>Thraustochytriidae</taxon>
        <taxon>Hondaea</taxon>
    </lineage>
</organism>
<keyword evidence="4 6" id="KW-0106">Calcium</keyword>
<evidence type="ECO:0000256" key="7">
    <source>
        <dbReference type="SAM" id="SignalP"/>
    </source>
</evidence>
<dbReference type="InterPro" id="IPR009283">
    <property type="entry name" value="Apyrase"/>
</dbReference>
<evidence type="ECO:0000256" key="2">
    <source>
        <dbReference type="ARBA" id="ARBA00022723"/>
    </source>
</evidence>
<dbReference type="Gene3D" id="2.120.10.100">
    <property type="entry name" value="Apyrase"/>
    <property type="match status" value="1"/>
</dbReference>
<keyword evidence="9" id="KW-1185">Reference proteome</keyword>
<comment type="cofactor">
    <cofactor evidence="1 6">
        <name>Ca(2+)</name>
        <dbReference type="ChEBI" id="CHEBI:29108"/>
    </cofactor>
</comment>
<dbReference type="SUPFAM" id="SSF101887">
    <property type="entry name" value="Apyrase"/>
    <property type="match status" value="1"/>
</dbReference>
<dbReference type="GO" id="GO:0005509">
    <property type="term" value="F:calcium ion binding"/>
    <property type="evidence" value="ECO:0007669"/>
    <property type="project" value="InterPro"/>
</dbReference>
<gene>
    <name evidence="8" type="ORF">FCC1311_105362</name>
</gene>
<protein>
    <submittedName>
        <fullName evidence="8">Soluble calcium-activated nucleotidase 1</fullName>
    </submittedName>
</protein>
<dbReference type="InParanoid" id="A0A2R5GZX5"/>
<sequence>MKSQGKPALAAAAILSFLAWNVAAWSPQQQQQQASQTCWSPSARAVEDMDAGMLLFDGREFEFSMVSDLDINSRDPEDFIWRSYLRKGRLLAHTNAQDGRKLYRVEWGRTLTLESETAKRNRSMELSELVQFGDRVLAMCDATGLIFKLDTVNPPEGTHPQVFQRWAIADGNGEKVKPCKIEWATVRDNVLYVGSIGKEWSDENGNVIHRDAEWVKTIDQQGRVRNLNWSKIYAALKYASNTTSYLWHEAVHWCPRNRKWYILPRKRSLSDPYDPVTDETKGANILLTASDDFRDISVTTIGPLQPDRGFTALRKVPGSEDHFIALKVREVGDETATWITVFDAKGNMLLDQTADDGVDDDGFLFVDTRKFEGLEFV</sequence>
<feature type="binding site" evidence="6">
    <location>
        <position position="182"/>
    </location>
    <ligand>
        <name>Ca(2+)</name>
        <dbReference type="ChEBI" id="CHEBI:29108"/>
    </ligand>
</feature>
<dbReference type="PANTHER" id="PTHR13023:SF3">
    <property type="entry name" value="SOLUBLE CALCIUM-ACTIVATED NUCLEOTIDASE 1"/>
    <property type="match status" value="1"/>
</dbReference>
<feature type="chain" id="PRO_5015308040" evidence="7">
    <location>
        <begin position="25"/>
        <end position="377"/>
    </location>
</feature>
<dbReference type="InterPro" id="IPR036258">
    <property type="entry name" value="Apyrase_sf"/>
</dbReference>
<evidence type="ECO:0000313" key="8">
    <source>
        <dbReference type="EMBL" id="GBG34313.1"/>
    </source>
</evidence>
<accession>A0A2R5GZX5</accession>
<dbReference type="GO" id="GO:0030166">
    <property type="term" value="P:proteoglycan biosynthetic process"/>
    <property type="evidence" value="ECO:0007669"/>
    <property type="project" value="TreeGrafter"/>
</dbReference>
<reference evidence="8 9" key="1">
    <citation type="submission" date="2017-12" db="EMBL/GenBank/DDBJ databases">
        <title>Sequencing, de novo assembly and annotation of complete genome of a new Thraustochytrid species, strain FCC1311.</title>
        <authorList>
            <person name="Sedici K."/>
            <person name="Godart F."/>
            <person name="Aiese Cigliano R."/>
            <person name="Sanseverino W."/>
            <person name="Barakat M."/>
            <person name="Ortet P."/>
            <person name="Marechal E."/>
            <person name="Cagnac O."/>
            <person name="Amato A."/>
        </authorList>
    </citation>
    <scope>NUCLEOTIDE SEQUENCE [LARGE SCALE GENOMIC DNA]</scope>
</reference>
<comment type="caution">
    <text evidence="8">The sequence shown here is derived from an EMBL/GenBank/DDBJ whole genome shotgun (WGS) entry which is preliminary data.</text>
</comment>
<proteinExistence type="inferred from homology"/>
<dbReference type="AlphaFoldDB" id="A0A2R5GZX5"/>
<evidence type="ECO:0000256" key="1">
    <source>
        <dbReference type="ARBA" id="ARBA00001913"/>
    </source>
</evidence>
<evidence type="ECO:0000256" key="4">
    <source>
        <dbReference type="ARBA" id="ARBA00022837"/>
    </source>
</evidence>
<feature type="signal peptide" evidence="7">
    <location>
        <begin position="1"/>
        <end position="24"/>
    </location>
</feature>
<comment type="similarity">
    <text evidence="5">Belongs to the apyrase family.</text>
</comment>
<dbReference type="GO" id="GO:0004382">
    <property type="term" value="F:GDP phosphatase activity"/>
    <property type="evidence" value="ECO:0007669"/>
    <property type="project" value="TreeGrafter"/>
</dbReference>
<dbReference type="PANTHER" id="PTHR13023">
    <property type="entry name" value="APYRASE"/>
    <property type="match status" value="1"/>
</dbReference>
<name>A0A2R5GZX5_9STRA</name>
<keyword evidence="3" id="KW-0378">Hydrolase</keyword>
<evidence type="ECO:0000256" key="5">
    <source>
        <dbReference type="ARBA" id="ARBA00025738"/>
    </source>
</evidence>
<keyword evidence="2 6" id="KW-0479">Metal-binding</keyword>
<dbReference type="OrthoDB" id="25028at2759"/>
<feature type="binding site" evidence="6">
    <location>
        <position position="249"/>
    </location>
    <ligand>
        <name>Ca(2+)</name>
        <dbReference type="ChEBI" id="CHEBI:29108"/>
    </ligand>
</feature>
<evidence type="ECO:0000313" key="9">
    <source>
        <dbReference type="Proteomes" id="UP000241890"/>
    </source>
</evidence>
<evidence type="ECO:0000256" key="6">
    <source>
        <dbReference type="PIRSR" id="PIRSR609283-1"/>
    </source>
</evidence>
<keyword evidence="7" id="KW-0732">Signal</keyword>
<evidence type="ECO:0000256" key="3">
    <source>
        <dbReference type="ARBA" id="ARBA00022801"/>
    </source>
</evidence>
<dbReference type="Pfam" id="PF06079">
    <property type="entry name" value="Apyrase"/>
    <property type="match status" value="1"/>
</dbReference>
<dbReference type="Proteomes" id="UP000241890">
    <property type="component" value="Unassembled WGS sequence"/>
</dbReference>
<feature type="binding site" evidence="6">
    <location>
        <position position="128"/>
    </location>
    <ligand>
        <name>Ca(2+)</name>
        <dbReference type="ChEBI" id="CHEBI:29108"/>
    </ligand>
</feature>
<feature type="binding site" evidence="6">
    <location>
        <position position="372"/>
    </location>
    <ligand>
        <name>Ca(2+)</name>
        <dbReference type="ChEBI" id="CHEBI:29108"/>
    </ligand>
</feature>
<dbReference type="GO" id="GO:0045134">
    <property type="term" value="F:UDP phosphatase activity"/>
    <property type="evidence" value="ECO:0007669"/>
    <property type="project" value="TreeGrafter"/>
</dbReference>
<dbReference type="EMBL" id="BEYU01000186">
    <property type="protein sequence ID" value="GBG34313.1"/>
    <property type="molecule type" value="Genomic_DNA"/>
</dbReference>